<sequence length="620" mass="72637">MFPIRRFGTFMSRISLTVILLSASLFFIFGFKKYLSQTDSQQYVPAGRNLIKKHIHDHHNHDHGHDQHDVIQQSQPIIRQEVVKLNIDPIESISSLEKRRLLQQNDSSATETTKIGQKTIAVYVHFDLKGAAPKLSYFEQLFPLIRKWGATGVCMEYEDMFPFDGIVSNITHKQAYTKNDIENINKLAKENHLEVMPLLQTYGHLEFLLKLEEFIDVRENPRYPQVITPCTNKTYPILFAMIDQYLSLHPDIRLFHIGHDEVYYFLTHPSCAEFQRVTGIRSQYDLFAYHLSIIAKYIQKKNPNIRLFIWHDVLQNLNMEMIHKYELIDLINPVLWSYREDMTVEGFASPSQAALFGQYKSLWGASAYKGSTNEIATTSDVRHHYENQVSWIKQLKLYIPTTWANFDGIMITGWSRYDHFLSLCELLPYSIPSLAFSLAAWKEPFKSLPKMDIYENKELQKYVQNELQCSSAIHLTAQEHAIKPAPKCKFPGSKIYEALMSLPSLWAKVDEAEFFVDKYVTDLHIKFNYIHVKRGEECLDKLKPVVPLLKQFIDLFRKSMDEVFPPQVAIEWLETYFMKSYRSVIHRYEFIKRAVKEQKAWLPRPIPDNDTLEMNTNNKR</sequence>
<organism evidence="6 8">
    <name type="scientific">Adineta steineri</name>
    <dbReference type="NCBI Taxonomy" id="433720"/>
    <lineage>
        <taxon>Eukaryota</taxon>
        <taxon>Metazoa</taxon>
        <taxon>Spiralia</taxon>
        <taxon>Gnathifera</taxon>
        <taxon>Rotifera</taxon>
        <taxon>Eurotatoria</taxon>
        <taxon>Bdelloidea</taxon>
        <taxon>Adinetida</taxon>
        <taxon>Adinetidae</taxon>
        <taxon>Adineta</taxon>
    </lineage>
</organism>
<evidence type="ECO:0000256" key="2">
    <source>
        <dbReference type="ARBA" id="ARBA00006285"/>
    </source>
</evidence>
<dbReference type="EC" id="3.2.1.52" evidence="3"/>
<dbReference type="InterPro" id="IPR017853">
    <property type="entry name" value="GH"/>
</dbReference>
<gene>
    <name evidence="6" type="ORF">IZO911_LOCUS39190</name>
    <name evidence="7" type="ORF">KXQ929_LOCUS2992</name>
</gene>
<evidence type="ECO:0000313" key="7">
    <source>
        <dbReference type="EMBL" id="CAF3558002.1"/>
    </source>
</evidence>
<evidence type="ECO:0000313" key="8">
    <source>
        <dbReference type="Proteomes" id="UP000663860"/>
    </source>
</evidence>
<evidence type="ECO:0000256" key="1">
    <source>
        <dbReference type="ARBA" id="ARBA00001231"/>
    </source>
</evidence>
<dbReference type="GO" id="GO:0005975">
    <property type="term" value="P:carbohydrate metabolic process"/>
    <property type="evidence" value="ECO:0007669"/>
    <property type="project" value="InterPro"/>
</dbReference>
<dbReference type="PANTHER" id="PTHR21040:SF12">
    <property type="entry name" value="BETA-N-ACETYLHEXOSAMINIDASE"/>
    <property type="match status" value="1"/>
</dbReference>
<dbReference type="Proteomes" id="UP000663860">
    <property type="component" value="Unassembled WGS sequence"/>
</dbReference>
<comment type="caution">
    <text evidence="6">The sequence shown here is derived from an EMBL/GenBank/DDBJ whole genome shotgun (WGS) entry which is preliminary data.</text>
</comment>
<accession>A0A815KNB2</accession>
<comment type="catalytic activity">
    <reaction evidence="1">
        <text>Hydrolysis of terminal non-reducing N-acetyl-D-hexosamine residues in N-acetyl-beta-D-hexosaminides.</text>
        <dbReference type="EC" id="3.2.1.52"/>
    </reaction>
</comment>
<feature type="domain" description="Glycoside hydrolase family 20 catalytic" evidence="5">
    <location>
        <begin position="170"/>
        <end position="320"/>
    </location>
</feature>
<dbReference type="SUPFAM" id="SSF51445">
    <property type="entry name" value="(Trans)glycosidases"/>
    <property type="match status" value="1"/>
</dbReference>
<keyword evidence="4" id="KW-0378">Hydrolase</keyword>
<name>A0A815KNB2_9BILA</name>
<dbReference type="GO" id="GO:0004563">
    <property type="term" value="F:beta-N-acetylhexosaminidase activity"/>
    <property type="evidence" value="ECO:0007669"/>
    <property type="project" value="UniProtKB-EC"/>
</dbReference>
<dbReference type="Gene3D" id="3.20.20.80">
    <property type="entry name" value="Glycosidases"/>
    <property type="match status" value="1"/>
</dbReference>
<evidence type="ECO:0000313" key="6">
    <source>
        <dbReference type="EMBL" id="CAF1395395.1"/>
    </source>
</evidence>
<dbReference type="InterPro" id="IPR015883">
    <property type="entry name" value="Glyco_hydro_20_cat"/>
</dbReference>
<dbReference type="AlphaFoldDB" id="A0A815KNB2"/>
<evidence type="ECO:0000256" key="3">
    <source>
        <dbReference type="ARBA" id="ARBA00012663"/>
    </source>
</evidence>
<dbReference type="Pfam" id="PF00728">
    <property type="entry name" value="Glyco_hydro_20"/>
    <property type="match status" value="1"/>
</dbReference>
<evidence type="ECO:0000256" key="4">
    <source>
        <dbReference type="ARBA" id="ARBA00022801"/>
    </source>
</evidence>
<dbReference type="EMBL" id="CAJOBB010000094">
    <property type="protein sequence ID" value="CAF3558002.1"/>
    <property type="molecule type" value="Genomic_DNA"/>
</dbReference>
<dbReference type="PANTHER" id="PTHR21040">
    <property type="entry name" value="BCDNA.GH04120"/>
    <property type="match status" value="1"/>
</dbReference>
<proteinExistence type="inferred from homology"/>
<dbReference type="CDD" id="cd06565">
    <property type="entry name" value="GH20_GcnA-like"/>
    <property type="match status" value="1"/>
</dbReference>
<comment type="similarity">
    <text evidence="2">Belongs to the glycosyl hydrolase 20 family.</text>
</comment>
<evidence type="ECO:0000259" key="5">
    <source>
        <dbReference type="Pfam" id="PF00728"/>
    </source>
</evidence>
<reference evidence="6" key="1">
    <citation type="submission" date="2021-02" db="EMBL/GenBank/DDBJ databases">
        <authorList>
            <person name="Nowell W R."/>
        </authorList>
    </citation>
    <scope>NUCLEOTIDE SEQUENCE</scope>
</reference>
<dbReference type="Proteomes" id="UP000663868">
    <property type="component" value="Unassembled WGS sequence"/>
</dbReference>
<dbReference type="EMBL" id="CAJNOE010001162">
    <property type="protein sequence ID" value="CAF1395395.1"/>
    <property type="molecule type" value="Genomic_DNA"/>
</dbReference>
<dbReference type="InterPro" id="IPR038901">
    <property type="entry name" value="HEXDC-like"/>
</dbReference>
<protein>
    <recommendedName>
        <fullName evidence="3">beta-N-acetylhexosaminidase</fullName>
        <ecNumber evidence="3">3.2.1.52</ecNumber>
    </recommendedName>
</protein>